<dbReference type="InterPro" id="IPR001091">
    <property type="entry name" value="RM_Methyltransferase"/>
</dbReference>
<protein>
    <recommendedName>
        <fullName evidence="3">DNA methylase N-4/N-6 domain-containing protein</fullName>
    </recommendedName>
</protein>
<dbReference type="PRINTS" id="PR00508">
    <property type="entry name" value="S21N4MTFRASE"/>
</dbReference>
<feature type="domain" description="DNA methylase N-4/N-6" evidence="3">
    <location>
        <begin position="11"/>
        <end position="83"/>
    </location>
</feature>
<reference evidence="4 5" key="1">
    <citation type="submission" date="2014-01" db="EMBL/GenBank/DDBJ databases">
        <title>Development of a Comparative Genomic Fingerprinting Assay for High Resolution Genotyping of Arcobacter butzleri.</title>
        <authorList>
            <person name="Webb A.L."/>
            <person name="Inglis G.D."/>
            <person name="Kruczkiewicz P."/>
            <person name="Selinger L.B."/>
            <person name="Taboada E.N."/>
        </authorList>
    </citation>
    <scope>NUCLEOTIDE SEQUENCE [LARGE SCALE GENOMIC DNA]</scope>
    <source>
        <strain evidence="4 5">L352</strain>
    </source>
</reference>
<evidence type="ECO:0000313" key="4">
    <source>
        <dbReference type="EMBL" id="KLE06217.1"/>
    </source>
</evidence>
<dbReference type="RefSeq" id="WP_046994482.1">
    <property type="nucleotide sequence ID" value="NZ_JAIT01000017.1"/>
</dbReference>
<evidence type="ECO:0000313" key="5">
    <source>
        <dbReference type="Proteomes" id="UP000035462"/>
    </source>
</evidence>
<dbReference type="Gene3D" id="3.40.50.150">
    <property type="entry name" value="Vaccinia Virus protein VP39"/>
    <property type="match status" value="1"/>
</dbReference>
<dbReference type="Pfam" id="PF01555">
    <property type="entry name" value="N6_N4_Mtase"/>
    <property type="match status" value="1"/>
</dbReference>
<organism evidence="4 5">
    <name type="scientific">Aliarcobacter butzleri L352</name>
    <dbReference type="NCBI Taxonomy" id="1447260"/>
    <lineage>
        <taxon>Bacteria</taxon>
        <taxon>Pseudomonadati</taxon>
        <taxon>Campylobacterota</taxon>
        <taxon>Epsilonproteobacteria</taxon>
        <taxon>Campylobacterales</taxon>
        <taxon>Arcobacteraceae</taxon>
        <taxon>Aliarcobacter</taxon>
    </lineage>
</organism>
<proteinExistence type="predicted"/>
<sequence>MKHNDLDLKNWQELEINTDSLWIINQRDKSGKHKNVYHGNFIPQIPNQLINRYTKKGDVIFEPFMGSGTTLFECEKLNRKYIG</sequence>
<dbReference type="GO" id="GO:0008170">
    <property type="term" value="F:N-methyltransferase activity"/>
    <property type="evidence" value="ECO:0007669"/>
    <property type="project" value="InterPro"/>
</dbReference>
<evidence type="ECO:0000256" key="1">
    <source>
        <dbReference type="ARBA" id="ARBA00022603"/>
    </source>
</evidence>
<dbReference type="AlphaFoldDB" id="A0A837JE62"/>
<dbReference type="InterPro" id="IPR029063">
    <property type="entry name" value="SAM-dependent_MTases_sf"/>
</dbReference>
<gene>
    <name evidence="4" type="ORF">AF77_02680</name>
</gene>
<dbReference type="EMBL" id="JAIT01000017">
    <property type="protein sequence ID" value="KLE06217.1"/>
    <property type="molecule type" value="Genomic_DNA"/>
</dbReference>
<evidence type="ECO:0000256" key="2">
    <source>
        <dbReference type="ARBA" id="ARBA00022679"/>
    </source>
</evidence>
<accession>A0A837JE62</accession>
<name>A0A837JE62_9BACT</name>
<keyword evidence="2" id="KW-0808">Transferase</keyword>
<comment type="caution">
    <text evidence="4">The sequence shown here is derived from an EMBL/GenBank/DDBJ whole genome shotgun (WGS) entry which is preliminary data.</text>
</comment>
<dbReference type="SUPFAM" id="SSF53335">
    <property type="entry name" value="S-adenosyl-L-methionine-dependent methyltransferases"/>
    <property type="match status" value="1"/>
</dbReference>
<evidence type="ECO:0000259" key="3">
    <source>
        <dbReference type="Pfam" id="PF01555"/>
    </source>
</evidence>
<dbReference type="GO" id="GO:0003677">
    <property type="term" value="F:DNA binding"/>
    <property type="evidence" value="ECO:0007669"/>
    <property type="project" value="InterPro"/>
</dbReference>
<dbReference type="InterPro" id="IPR002941">
    <property type="entry name" value="DNA_methylase_N4/N6"/>
</dbReference>
<dbReference type="GO" id="GO:0032259">
    <property type="term" value="P:methylation"/>
    <property type="evidence" value="ECO:0007669"/>
    <property type="project" value="UniProtKB-KW"/>
</dbReference>
<keyword evidence="1" id="KW-0489">Methyltransferase</keyword>
<dbReference type="Proteomes" id="UP000035462">
    <property type="component" value="Unassembled WGS sequence"/>
</dbReference>